<evidence type="ECO:0000259" key="9">
    <source>
        <dbReference type="Pfam" id="PF02771"/>
    </source>
</evidence>
<keyword evidence="3" id="KW-0285">Flavoprotein</keyword>
<dbReference type="Pfam" id="PF02771">
    <property type="entry name" value="Acyl-CoA_dh_N"/>
    <property type="match status" value="2"/>
</dbReference>
<sequence length="751" mass="78257">MTDHVAIADTAEHNALAEAVTGLLARHWPAEQRHKQISDPAQVSELPLWTALDEIGLAGLPVPEDLGGGGGRWADLVVALEAVGAALAPAPTVGVAGALAALAGLPGDAPDALTRLIAGSTVVTVGWIAGSAARTSGVSASMDGELGAAVSLTGEVATLLSPEASHVLLLADGPSRPALVLVRTDTAGLSVDRLPAVDPTRPLGALTLRDAEGTVLASGEDALRAARRGRAAAAAAAAAELTGIAGHCLAGAVIYAADRQQFGQVIGSFQAIKHRCAEMLALVEQARAATRELANRLDAGDDSAELADAVAMALLAATRAADRNSNTYLQILGGIGFTWEHEVHLYLRRAAVMTPLFGGAAARRRQLDPAHRTDERRPTFAPPTSGPAAELAGHVARLLPIHRAQWGDDPSFAARMAWQKLLHTVGWVAPQWPAEYGGQGLDIVDRVACDRVLATHRAPSPMGGVLGLNNVAPTLMRYGTPEQKQHLAAIQAGIEVWCQGFSEPGSGSDLASLRTRAVLDGDAFVINGQKIWTSEGMEATHCLLLARTDPDAPPHKGISALLVPLDSPGITRRPITMITGESGFAEVFYDDVRVPRSALLGPLHAGWTVTMTTLGFERAGVIELAAGLEQSVEDVVTALAGRDLDADTRSALTECLLEARLVGLLGKRALGLIAEGGAPGAAHSVIKLLWARAMQHQAEVQLAALGIDGILNSSGQRAQRDYFMSRSATIAGGTTEIMLNILADRVLGMPR</sequence>
<name>A0A1M7PGP6_9ACTN</name>
<dbReference type="InterPro" id="IPR037069">
    <property type="entry name" value="AcylCoA_DH/ox_N_sf"/>
</dbReference>
<dbReference type="GO" id="GO:0050660">
    <property type="term" value="F:flavin adenine dinucleotide binding"/>
    <property type="evidence" value="ECO:0007669"/>
    <property type="project" value="InterPro"/>
</dbReference>
<evidence type="ECO:0000256" key="4">
    <source>
        <dbReference type="ARBA" id="ARBA00022827"/>
    </source>
</evidence>
<comment type="cofactor">
    <cofactor evidence="1">
        <name>FAD</name>
        <dbReference type="ChEBI" id="CHEBI:57692"/>
    </cofactor>
</comment>
<dbReference type="InterPro" id="IPR006091">
    <property type="entry name" value="Acyl-CoA_Oxase/DH_mid-dom"/>
</dbReference>
<evidence type="ECO:0000313" key="11">
    <source>
        <dbReference type="Proteomes" id="UP000184440"/>
    </source>
</evidence>
<dbReference type="Proteomes" id="UP000184440">
    <property type="component" value="Unassembled WGS sequence"/>
</dbReference>
<dbReference type="Pfam" id="PF00441">
    <property type="entry name" value="Acyl-CoA_dh_1"/>
    <property type="match status" value="2"/>
</dbReference>
<gene>
    <name evidence="10" type="ORF">SAMN05443668_103339</name>
</gene>
<dbReference type="GO" id="GO:0016627">
    <property type="term" value="F:oxidoreductase activity, acting on the CH-CH group of donors"/>
    <property type="evidence" value="ECO:0007669"/>
    <property type="project" value="InterPro"/>
</dbReference>
<organism evidence="10 11">
    <name type="scientific">Cryptosporangium aurantiacum</name>
    <dbReference type="NCBI Taxonomy" id="134849"/>
    <lineage>
        <taxon>Bacteria</taxon>
        <taxon>Bacillati</taxon>
        <taxon>Actinomycetota</taxon>
        <taxon>Actinomycetes</taxon>
        <taxon>Cryptosporangiales</taxon>
        <taxon>Cryptosporangiaceae</taxon>
        <taxon>Cryptosporangium</taxon>
    </lineage>
</organism>
<dbReference type="PANTHER" id="PTHR43292">
    <property type="entry name" value="ACYL-COA DEHYDROGENASE"/>
    <property type="match status" value="1"/>
</dbReference>
<dbReference type="InterPro" id="IPR009100">
    <property type="entry name" value="AcylCoA_DH/oxidase_NM_dom_sf"/>
</dbReference>
<dbReference type="Gene3D" id="1.20.140.10">
    <property type="entry name" value="Butyryl-CoA Dehydrogenase, subunit A, domain 3"/>
    <property type="match status" value="2"/>
</dbReference>
<evidence type="ECO:0000256" key="6">
    <source>
        <dbReference type="SAM" id="MobiDB-lite"/>
    </source>
</evidence>
<evidence type="ECO:0000259" key="8">
    <source>
        <dbReference type="Pfam" id="PF02770"/>
    </source>
</evidence>
<reference evidence="10 11" key="1">
    <citation type="submission" date="2016-11" db="EMBL/GenBank/DDBJ databases">
        <authorList>
            <person name="Jaros S."/>
            <person name="Januszkiewicz K."/>
            <person name="Wedrychowicz H."/>
        </authorList>
    </citation>
    <scope>NUCLEOTIDE SEQUENCE [LARGE SCALE GENOMIC DNA]</scope>
    <source>
        <strain evidence="10 11">DSM 46144</strain>
    </source>
</reference>
<dbReference type="RefSeq" id="WP_073256131.1">
    <property type="nucleotide sequence ID" value="NZ_FRCS01000003.1"/>
</dbReference>
<evidence type="ECO:0000256" key="5">
    <source>
        <dbReference type="ARBA" id="ARBA00023002"/>
    </source>
</evidence>
<feature type="domain" description="Acyl-CoA dehydrogenase/oxidase N-terminal" evidence="9">
    <location>
        <begin position="10"/>
        <end position="100"/>
    </location>
</feature>
<feature type="domain" description="Acyl-CoA oxidase/dehydrogenase middle" evidence="8">
    <location>
        <begin position="498"/>
        <end position="592"/>
    </location>
</feature>
<accession>A0A1M7PGP6</accession>
<keyword evidence="4" id="KW-0274">FAD</keyword>
<dbReference type="EMBL" id="FRCS01000003">
    <property type="protein sequence ID" value="SHN16236.1"/>
    <property type="molecule type" value="Genomic_DNA"/>
</dbReference>
<dbReference type="InterPro" id="IPR046373">
    <property type="entry name" value="Acyl-CoA_Oxase/DH_mid-dom_sf"/>
</dbReference>
<evidence type="ECO:0000259" key="7">
    <source>
        <dbReference type="Pfam" id="PF00441"/>
    </source>
</evidence>
<feature type="compositionally biased region" description="Basic and acidic residues" evidence="6">
    <location>
        <begin position="365"/>
        <end position="378"/>
    </location>
</feature>
<protein>
    <submittedName>
        <fullName evidence="10">Acyl-CoA dehydrogenase</fullName>
    </submittedName>
</protein>
<feature type="domain" description="Acyl-CoA dehydrogenase/oxidase N-terminal" evidence="9">
    <location>
        <begin position="402"/>
        <end position="487"/>
    </location>
</feature>
<dbReference type="GO" id="GO:0005886">
    <property type="term" value="C:plasma membrane"/>
    <property type="evidence" value="ECO:0007669"/>
    <property type="project" value="TreeGrafter"/>
</dbReference>
<dbReference type="PANTHER" id="PTHR43292:SF4">
    <property type="entry name" value="ACYL-COA DEHYDROGENASE FADE34"/>
    <property type="match status" value="1"/>
</dbReference>
<feature type="region of interest" description="Disordered" evidence="6">
    <location>
        <begin position="363"/>
        <end position="387"/>
    </location>
</feature>
<evidence type="ECO:0000256" key="3">
    <source>
        <dbReference type="ARBA" id="ARBA00022630"/>
    </source>
</evidence>
<keyword evidence="11" id="KW-1185">Reference proteome</keyword>
<dbReference type="AlphaFoldDB" id="A0A1M7PGP6"/>
<evidence type="ECO:0000256" key="2">
    <source>
        <dbReference type="ARBA" id="ARBA00009347"/>
    </source>
</evidence>
<dbReference type="Pfam" id="PF02770">
    <property type="entry name" value="Acyl-CoA_dh_M"/>
    <property type="match status" value="1"/>
</dbReference>
<dbReference type="InterPro" id="IPR036250">
    <property type="entry name" value="AcylCo_DH-like_C"/>
</dbReference>
<feature type="domain" description="Acyl-CoA dehydrogenase/oxidase C-terminal" evidence="7">
    <location>
        <begin position="605"/>
        <end position="747"/>
    </location>
</feature>
<proteinExistence type="inferred from homology"/>
<evidence type="ECO:0000256" key="1">
    <source>
        <dbReference type="ARBA" id="ARBA00001974"/>
    </source>
</evidence>
<dbReference type="SUPFAM" id="SSF47203">
    <property type="entry name" value="Acyl-CoA dehydrogenase C-terminal domain-like"/>
    <property type="match status" value="2"/>
</dbReference>
<dbReference type="InterPro" id="IPR052161">
    <property type="entry name" value="Mycobact_Acyl-CoA_DH"/>
</dbReference>
<dbReference type="FunFam" id="2.40.110.10:FF:000011">
    <property type="entry name" value="Acyl-CoA dehydrogenase FadE34"/>
    <property type="match status" value="1"/>
</dbReference>
<evidence type="ECO:0000313" key="10">
    <source>
        <dbReference type="EMBL" id="SHN16236.1"/>
    </source>
</evidence>
<dbReference type="STRING" id="134849.SAMN05443668_103339"/>
<feature type="domain" description="Acyl-CoA dehydrogenase/oxidase C-terminal" evidence="7">
    <location>
        <begin position="235"/>
        <end position="363"/>
    </location>
</feature>
<keyword evidence="5" id="KW-0560">Oxidoreductase</keyword>
<dbReference type="InterPro" id="IPR009075">
    <property type="entry name" value="AcylCo_DH/oxidase_C"/>
</dbReference>
<dbReference type="OrthoDB" id="9770681at2"/>
<dbReference type="Gene3D" id="1.10.540.10">
    <property type="entry name" value="Acyl-CoA dehydrogenase/oxidase, N-terminal domain"/>
    <property type="match status" value="2"/>
</dbReference>
<dbReference type="InterPro" id="IPR013786">
    <property type="entry name" value="AcylCoA_DH/ox_N"/>
</dbReference>
<dbReference type="Gene3D" id="2.40.110.10">
    <property type="entry name" value="Butyryl-CoA Dehydrogenase, subunit A, domain 2"/>
    <property type="match status" value="1"/>
</dbReference>
<comment type="similarity">
    <text evidence="2">Belongs to the acyl-CoA dehydrogenase family.</text>
</comment>
<dbReference type="SUPFAM" id="SSF56645">
    <property type="entry name" value="Acyl-CoA dehydrogenase NM domain-like"/>
    <property type="match status" value="2"/>
</dbReference>